<sequence length="266" mass="28250">MHPSIAAFPSRQFYQGKLIDAPCTASLANTAAWVRRTGTPNGAPHLGPCTPRHSHLGPWALVDVADGAERQHADGSIYNADEAAVVVALVRELHDEWNLEVRSIRALRVLTFYAAQVGEISRALAAAGLRGVVVGTVDGSQGSEADVILLSCVRSNAGARLGFVTDWRRLNVAITRAKQACIIVAHAATLGRAPPGDAAADLVRAASAAGVIYTPTGQQTEARVAEVEAYVSSCRRVDAERAEKRRRERQATLEAAAVVFGPPTLY</sequence>
<dbReference type="InterPro" id="IPR045055">
    <property type="entry name" value="DNA2/NAM7-like"/>
</dbReference>
<dbReference type="InterPro" id="IPR047187">
    <property type="entry name" value="SF1_C_Upf1"/>
</dbReference>
<dbReference type="Proteomes" id="UP000037460">
    <property type="component" value="Unassembled WGS sequence"/>
</dbReference>
<evidence type="ECO:0000259" key="1">
    <source>
        <dbReference type="Pfam" id="PF13087"/>
    </source>
</evidence>
<dbReference type="PANTHER" id="PTHR10887">
    <property type="entry name" value="DNA2/NAM7 HELICASE FAMILY"/>
    <property type="match status" value="1"/>
</dbReference>
<name>A0A0M0K054_9EUKA</name>
<dbReference type="Pfam" id="PF13087">
    <property type="entry name" value="AAA_12"/>
    <property type="match status" value="1"/>
</dbReference>
<feature type="domain" description="DNA2/NAM7 helicase-like C-terminal" evidence="1">
    <location>
        <begin position="1"/>
        <end position="187"/>
    </location>
</feature>
<evidence type="ECO:0000313" key="3">
    <source>
        <dbReference type="Proteomes" id="UP000037460"/>
    </source>
</evidence>
<dbReference type="EMBL" id="JWZX01001828">
    <property type="protein sequence ID" value="KOO32190.1"/>
    <property type="molecule type" value="Genomic_DNA"/>
</dbReference>
<protein>
    <submittedName>
        <fullName evidence="2">Protein magatama 3</fullName>
    </submittedName>
</protein>
<dbReference type="AlphaFoldDB" id="A0A0M0K054"/>
<evidence type="ECO:0000313" key="2">
    <source>
        <dbReference type="EMBL" id="KOO32190.1"/>
    </source>
</evidence>
<dbReference type="OrthoDB" id="6513042at2759"/>
<dbReference type="PANTHER" id="PTHR10887:SF495">
    <property type="entry name" value="HELICASE SENATAXIN ISOFORM X1-RELATED"/>
    <property type="match status" value="1"/>
</dbReference>
<dbReference type="CDD" id="cd18808">
    <property type="entry name" value="SF1_C_Upf1"/>
    <property type="match status" value="1"/>
</dbReference>
<dbReference type="SUPFAM" id="SSF52540">
    <property type="entry name" value="P-loop containing nucleoside triphosphate hydrolases"/>
    <property type="match status" value="1"/>
</dbReference>
<keyword evidence="3" id="KW-1185">Reference proteome</keyword>
<dbReference type="Gene3D" id="3.40.50.300">
    <property type="entry name" value="P-loop containing nucleotide triphosphate hydrolases"/>
    <property type="match status" value="1"/>
</dbReference>
<accession>A0A0M0K054</accession>
<reference evidence="3" key="1">
    <citation type="journal article" date="2015" name="PLoS Genet.">
        <title>Genome Sequence and Transcriptome Analyses of Chrysochromulina tobin: Metabolic Tools for Enhanced Algal Fitness in the Prominent Order Prymnesiales (Haptophyceae).</title>
        <authorList>
            <person name="Hovde B.T."/>
            <person name="Deodato C.R."/>
            <person name="Hunsperger H.M."/>
            <person name="Ryken S.A."/>
            <person name="Yost W."/>
            <person name="Jha R.K."/>
            <person name="Patterson J."/>
            <person name="Monnat R.J. Jr."/>
            <person name="Barlow S.B."/>
            <person name="Starkenburg S.R."/>
            <person name="Cattolico R.A."/>
        </authorList>
    </citation>
    <scope>NUCLEOTIDE SEQUENCE</scope>
    <source>
        <strain evidence="3">CCMP291</strain>
    </source>
</reference>
<organism evidence="2 3">
    <name type="scientific">Chrysochromulina tobinii</name>
    <dbReference type="NCBI Taxonomy" id="1460289"/>
    <lineage>
        <taxon>Eukaryota</taxon>
        <taxon>Haptista</taxon>
        <taxon>Haptophyta</taxon>
        <taxon>Prymnesiophyceae</taxon>
        <taxon>Prymnesiales</taxon>
        <taxon>Chrysochromulinaceae</taxon>
        <taxon>Chrysochromulina</taxon>
    </lineage>
</organism>
<comment type="caution">
    <text evidence="2">The sequence shown here is derived from an EMBL/GenBank/DDBJ whole genome shotgun (WGS) entry which is preliminary data.</text>
</comment>
<gene>
    <name evidence="2" type="ORF">Ctob_011305</name>
</gene>
<proteinExistence type="predicted"/>
<dbReference type="InterPro" id="IPR027417">
    <property type="entry name" value="P-loop_NTPase"/>
</dbReference>
<dbReference type="InterPro" id="IPR041679">
    <property type="entry name" value="DNA2/NAM7-like_C"/>
</dbReference>